<evidence type="ECO:0000313" key="2">
    <source>
        <dbReference type="Proteomes" id="UP000035068"/>
    </source>
</evidence>
<evidence type="ECO:0000313" key="1">
    <source>
        <dbReference type="EMBL" id="KIH77200.1"/>
    </source>
</evidence>
<gene>
    <name evidence="1" type="ORF">GFER_00005</name>
</gene>
<keyword evidence="2" id="KW-1185">Reference proteome</keyword>
<protein>
    <submittedName>
        <fullName evidence="1">Uncharacterized protein</fullName>
    </submittedName>
</protein>
<organism evidence="1 2">
    <name type="scientific">Geoalkalibacter ferrihydriticus DSM 17813</name>
    <dbReference type="NCBI Taxonomy" id="1121915"/>
    <lineage>
        <taxon>Bacteria</taxon>
        <taxon>Pseudomonadati</taxon>
        <taxon>Thermodesulfobacteriota</taxon>
        <taxon>Desulfuromonadia</taxon>
        <taxon>Desulfuromonadales</taxon>
        <taxon>Geoalkalibacteraceae</taxon>
        <taxon>Geoalkalibacter</taxon>
    </lineage>
</organism>
<dbReference type="AlphaFoldDB" id="A0A0C2HQP5"/>
<sequence>MRALGEDIYQVGDFVFHFCRWQIDGIMVDIMPTDKRILGFNNRWYLSAMRHAVRTRRGSGVTIRTVMAPFFLIALCKANSSFAIFPGINPRCDPFLFCSGKKIWGEILRRLSSNFHQINQYDPV</sequence>
<name>A0A0C2HQP5_9BACT</name>
<comment type="caution">
    <text evidence="1">The sequence shown here is derived from an EMBL/GenBank/DDBJ whole genome shotgun (WGS) entry which is preliminary data.</text>
</comment>
<reference evidence="1 2" key="1">
    <citation type="submission" date="2014-12" db="EMBL/GenBank/DDBJ databases">
        <title>Genomes of Geoalkalibacter ferrihydriticus and Geoalkalibacter subterraneus, two haloalkaliphilic metal-reducing members of the Geobacteraceae.</title>
        <authorList>
            <person name="Badalamenti J.P."/>
            <person name="Torres C.I."/>
            <person name="Krajmalnik-Brown R."/>
            <person name="Bond D.R."/>
        </authorList>
    </citation>
    <scope>NUCLEOTIDE SEQUENCE [LARGE SCALE GENOMIC DNA]</scope>
    <source>
        <strain evidence="1 2">DSM 17813</strain>
    </source>
</reference>
<proteinExistence type="predicted"/>
<accession>A0A0C2HQP5</accession>
<dbReference type="EMBL" id="JWJD01000001">
    <property type="protein sequence ID" value="KIH77200.1"/>
    <property type="molecule type" value="Genomic_DNA"/>
</dbReference>
<dbReference type="Proteomes" id="UP000035068">
    <property type="component" value="Unassembled WGS sequence"/>
</dbReference>